<dbReference type="Pfam" id="PF05630">
    <property type="entry name" value="NPP1"/>
    <property type="match status" value="1"/>
</dbReference>
<reference evidence="2" key="1">
    <citation type="journal article" date="2010" name="Science">
        <title>Signatures of adaptation to obligate biotrophy in the Hyaloperonospora arabidopsidis genome.</title>
        <authorList>
            <person name="Baxter L."/>
            <person name="Tripathy S."/>
            <person name="Ishaque N."/>
            <person name="Boot N."/>
            <person name="Cabral A."/>
            <person name="Kemen E."/>
            <person name="Thines M."/>
            <person name="Ah-Fong A."/>
            <person name="Anderson R."/>
            <person name="Badejoko W."/>
            <person name="Bittner-Eddy P."/>
            <person name="Boore J.L."/>
            <person name="Chibucos M.C."/>
            <person name="Coates M."/>
            <person name="Dehal P."/>
            <person name="Delehaunty K."/>
            <person name="Dong S."/>
            <person name="Downton P."/>
            <person name="Dumas B."/>
            <person name="Fabro G."/>
            <person name="Fronick C."/>
            <person name="Fuerstenberg S.I."/>
            <person name="Fulton L."/>
            <person name="Gaulin E."/>
            <person name="Govers F."/>
            <person name="Hughes L."/>
            <person name="Humphray S."/>
            <person name="Jiang R.H."/>
            <person name="Judelson H."/>
            <person name="Kamoun S."/>
            <person name="Kyung K."/>
            <person name="Meijer H."/>
            <person name="Minx P."/>
            <person name="Morris P."/>
            <person name="Nelson J."/>
            <person name="Phuntumart V."/>
            <person name="Qutob D."/>
            <person name="Rehmany A."/>
            <person name="Rougon-Cardoso A."/>
            <person name="Ryden P."/>
            <person name="Torto-Alalibo T."/>
            <person name="Studholme D."/>
            <person name="Wang Y."/>
            <person name="Win J."/>
            <person name="Wood J."/>
            <person name="Clifton S.W."/>
            <person name="Rogers J."/>
            <person name="Van den Ackerveken G."/>
            <person name="Jones J.D."/>
            <person name="McDowell J.M."/>
            <person name="Beynon J."/>
            <person name="Tyler B.M."/>
        </authorList>
    </citation>
    <scope>NUCLEOTIDE SEQUENCE [LARGE SCALE GENOMIC DNA]</scope>
    <source>
        <strain evidence="2">Emoy2</strain>
    </source>
</reference>
<reference evidence="1" key="2">
    <citation type="submission" date="2015-06" db="UniProtKB">
        <authorList>
            <consortium name="EnsemblProtists"/>
        </authorList>
    </citation>
    <scope>IDENTIFICATION</scope>
    <source>
        <strain evidence="1">Emoy2</strain>
    </source>
</reference>
<dbReference type="EnsemblProtists" id="HpaT803446">
    <property type="protein sequence ID" value="HpaP803446"/>
    <property type="gene ID" value="HpaG803446"/>
</dbReference>
<protein>
    <submittedName>
        <fullName evidence="1">Uncharacterized protein</fullName>
    </submittedName>
</protein>
<dbReference type="HOGENOM" id="CLU_2532295_0_0_1"/>
<evidence type="ECO:0000313" key="2">
    <source>
        <dbReference type="Proteomes" id="UP000011713"/>
    </source>
</evidence>
<keyword evidence="2" id="KW-1185">Reference proteome</keyword>
<evidence type="ECO:0000313" key="1">
    <source>
        <dbReference type="EnsemblProtists" id="HpaP803446"/>
    </source>
</evidence>
<accession>M4BAY5</accession>
<dbReference type="AlphaFoldDB" id="M4BAY5"/>
<dbReference type="Proteomes" id="UP000011713">
    <property type="component" value="Unassembled WGS sequence"/>
</dbReference>
<dbReference type="EMBL" id="JH598083">
    <property type="status" value="NOT_ANNOTATED_CDS"/>
    <property type="molecule type" value="Genomic_DNA"/>
</dbReference>
<dbReference type="InParanoid" id="M4BAY5"/>
<sequence>MFKASEKVGESVKLEFWKQGRSEIMLAISGKEGGKTLPLITWEQFPDKARCSLNEAKWINGEERMPLSDARFKEILTDDWPFDE</sequence>
<name>M4BAY5_HYAAE</name>
<dbReference type="VEuPathDB" id="FungiDB:HpaG803446"/>
<organism evidence="1 2">
    <name type="scientific">Hyaloperonospora arabidopsidis (strain Emoy2)</name>
    <name type="common">Downy mildew agent</name>
    <name type="synonym">Peronospora arabidopsidis</name>
    <dbReference type="NCBI Taxonomy" id="559515"/>
    <lineage>
        <taxon>Eukaryota</taxon>
        <taxon>Sar</taxon>
        <taxon>Stramenopiles</taxon>
        <taxon>Oomycota</taxon>
        <taxon>Peronosporomycetes</taxon>
        <taxon>Peronosporales</taxon>
        <taxon>Peronosporaceae</taxon>
        <taxon>Hyaloperonospora</taxon>
    </lineage>
</organism>
<proteinExistence type="predicted"/>
<dbReference type="InterPro" id="IPR008701">
    <property type="entry name" value="NPP1"/>
</dbReference>